<dbReference type="EMBL" id="JACHWT010000006">
    <property type="protein sequence ID" value="MBB3116274.1"/>
    <property type="molecule type" value="Genomic_DNA"/>
</dbReference>
<organism evidence="2 3">
    <name type="scientific">Corynebacterium bovis DSM 20582 = CIP 54.80</name>
    <dbReference type="NCBI Taxonomy" id="927655"/>
    <lineage>
        <taxon>Bacteria</taxon>
        <taxon>Bacillati</taxon>
        <taxon>Actinomycetota</taxon>
        <taxon>Actinomycetes</taxon>
        <taxon>Mycobacteriales</taxon>
        <taxon>Corynebacteriaceae</taxon>
        <taxon>Corynebacterium</taxon>
    </lineage>
</organism>
<evidence type="ECO:0000313" key="3">
    <source>
        <dbReference type="Proteomes" id="UP000612712"/>
    </source>
</evidence>
<feature type="region of interest" description="Disordered" evidence="1">
    <location>
        <begin position="1191"/>
        <end position="1228"/>
    </location>
</feature>
<dbReference type="AlphaFoldDB" id="A0A8H9YCT0"/>
<dbReference type="Proteomes" id="UP000612712">
    <property type="component" value="Unassembled WGS sequence"/>
</dbReference>
<protein>
    <submittedName>
        <fullName evidence="2">Uncharacterized protein</fullName>
    </submittedName>
</protein>
<reference evidence="2" key="1">
    <citation type="submission" date="2020-08" db="EMBL/GenBank/DDBJ databases">
        <title>Sequencing the genomes of 1000 actinobacteria strains.</title>
        <authorList>
            <person name="Klenk H.-P."/>
        </authorList>
    </citation>
    <scope>NUCLEOTIDE SEQUENCE</scope>
    <source>
        <strain evidence="2">DSM 20582</strain>
    </source>
</reference>
<feature type="region of interest" description="Disordered" evidence="1">
    <location>
        <begin position="899"/>
        <end position="919"/>
    </location>
</feature>
<name>A0A8H9YCT0_9CORY</name>
<dbReference type="RefSeq" id="WP_125187083.1">
    <property type="nucleotide sequence ID" value="NZ_CP047187.1"/>
</dbReference>
<evidence type="ECO:0000256" key="1">
    <source>
        <dbReference type="SAM" id="MobiDB-lite"/>
    </source>
</evidence>
<gene>
    <name evidence="2" type="ORF">FHU32_001509</name>
</gene>
<accession>A0A8H9YCT0</accession>
<comment type="caution">
    <text evidence="2">The sequence shown here is derived from an EMBL/GenBank/DDBJ whole genome shotgun (WGS) entry which is preliminary data.</text>
</comment>
<evidence type="ECO:0000313" key="2">
    <source>
        <dbReference type="EMBL" id="MBB3116274.1"/>
    </source>
</evidence>
<proteinExistence type="predicted"/>
<sequence length="1228" mass="131280">MTAQSPIADLNDTLLAWASSTEARLAGLLREVEVFVDLDISGDDVERLTTFYGTFLSRQIAAGGSEEALIEACPALTATTLIARAARLNQVGELGREYWAGLGLEPDARRTGLLDYRATLVAAGLDPMDAVADGPDGEIGRLFAHVGIASDWQPELIELIDSRRGTDDELPDPADEARAVVAALSGGDRQAGPLATVLPDLAVRLITPLVEIVRFAAAHPVTWRATLPDTGLPRLIVEDVVEELRERPVGTVERRHTVGVANREENPRLAVDLRRQRVVLRLPEQPLSDEPGAEVRWRVDLDGEPHAFRTGRGEGHAETVTEVLDIPVRRPLREIAVADTTHGQSWTIPVVDDEDPVLVFTRRGADLTGRSTLHHSDVEVVCPADATVTDPVRDRDVPVIAERPLKNWDGWVIRHVDLRDALSLHVGRPGDNRPPMSGVRAVDPRQRVRFDEPGEPVPFLESAGGLPIHAASLQAVFPPTVSGDAEIWFLSVSAFAGPGRVGEDVSEEEPLEVPAGGGVFDVLDPEAYDSPWVGEYLVRLRGPRNESFRHEYAVVEGLTLETEVEGPGSGTRIPVVGGLSPVTVRLRPGEKPFEPVPPVVLDRGTQFTTVVVETEAGDALPVVVDPARLRYQLTLLGEDPMWRTEHLETSAAFINCGTRFRVRPGCPIGDPRFVVRDRHGAPVRTLRLTTVDDVTWWVDLAPVAASLPQLTQGSCELEYIDGDRRVSVRLVTLRPRTTWDVELDGDRVRVTPAMPGVDAWVWPVTAPWQSATTVPLTVDGAGAVGRLPATLVDAGDLRVQVFHRDRFNDLRAPVSPGPQARTVTAPGYVDVDDGGPWAQLSAFLAGERTEVPSHPDVLPTLWDVQAGWLTDSAAGLGAGPEAGAAQGAAAGSGAAQGAAQGAATGTGEGTAGSRTTGEATRAALTAAPRASVHAMAKSLVPAEDRPAQFILSGLVHSSFRPRPGEPTQTDVAPAPWIAALEILGQLAATDDDDRAGMRERLRDLTAVAGARLAETVESGRDATLESACIDSTTVQIARMDPAQQEAVLETFFAGSGVVPGALSEDNSRLIAVFGTFRERERLGEVLGDPTLMKIAVSLLRRVKGANRQLYASARVRFDRLDGVDTDDPANRWALAPMVSMIFALATRLYAHGRLSSLGSVTAAYPGWAEMARLVPDLVTGDLVSADAMVTGIFGPDEPAPEPAPEPEPGEGDDDTSPAGPAEAGTVTG</sequence>